<name>A0A6L2PTL7_COPFO</name>
<comment type="caution">
    <text evidence="3">The sequence shown here is derived from an EMBL/GenBank/DDBJ whole genome shotgun (WGS) entry which is preliminary data.</text>
</comment>
<evidence type="ECO:0000313" key="4">
    <source>
        <dbReference type="Proteomes" id="UP000502823"/>
    </source>
</evidence>
<dbReference type="AlphaFoldDB" id="A0A6L2PTL7"/>
<sequence length="233" mass="25586">HITSEMSVKKYGIVFWTALLLNRFCRATEAQEGVWAERDTYLDAYTNSHVSPDFQTTSLLPLQTYGVPFPSYSSPGPSFHHYDPPSGPTGPASPLGPSAYGVPFSPMYGAPYAAPDNGFKGLPAGLDFATLCKILLKVLIFKMIVKFIAVICVLLFLPKLDSGGSSSGERKLLFAEDGMGSTSDDRLNRLTHLILDSVDKKASVEINENCTDDVHCRLKRVAEYVDEKSTVRR</sequence>
<keyword evidence="1" id="KW-0812">Transmembrane</keyword>
<proteinExistence type="predicted"/>
<dbReference type="OrthoDB" id="8122776at2759"/>
<evidence type="ECO:0000256" key="2">
    <source>
        <dbReference type="SAM" id="SignalP"/>
    </source>
</evidence>
<evidence type="ECO:0000256" key="1">
    <source>
        <dbReference type="SAM" id="Phobius"/>
    </source>
</evidence>
<feature type="transmembrane region" description="Helical" evidence="1">
    <location>
        <begin position="134"/>
        <end position="157"/>
    </location>
</feature>
<dbReference type="EMBL" id="BLKM01000454">
    <property type="protein sequence ID" value="GFG33775.1"/>
    <property type="molecule type" value="Genomic_DNA"/>
</dbReference>
<keyword evidence="4" id="KW-1185">Reference proteome</keyword>
<evidence type="ECO:0000313" key="3">
    <source>
        <dbReference type="EMBL" id="GFG33775.1"/>
    </source>
</evidence>
<gene>
    <name evidence="3" type="ORF">Cfor_05119</name>
</gene>
<keyword evidence="1" id="KW-0472">Membrane</keyword>
<keyword evidence="2" id="KW-0732">Signal</keyword>
<feature type="signal peptide" evidence="2">
    <location>
        <begin position="1"/>
        <end position="30"/>
    </location>
</feature>
<accession>A0A6L2PTL7</accession>
<dbReference type="InParanoid" id="A0A6L2PTL7"/>
<organism evidence="3 4">
    <name type="scientific">Coptotermes formosanus</name>
    <name type="common">Formosan subterranean termite</name>
    <dbReference type="NCBI Taxonomy" id="36987"/>
    <lineage>
        <taxon>Eukaryota</taxon>
        <taxon>Metazoa</taxon>
        <taxon>Ecdysozoa</taxon>
        <taxon>Arthropoda</taxon>
        <taxon>Hexapoda</taxon>
        <taxon>Insecta</taxon>
        <taxon>Pterygota</taxon>
        <taxon>Neoptera</taxon>
        <taxon>Polyneoptera</taxon>
        <taxon>Dictyoptera</taxon>
        <taxon>Blattodea</taxon>
        <taxon>Blattoidea</taxon>
        <taxon>Termitoidae</taxon>
        <taxon>Rhinotermitidae</taxon>
        <taxon>Coptotermes</taxon>
    </lineage>
</organism>
<protein>
    <submittedName>
        <fullName evidence="3">Uncharacterized protein</fullName>
    </submittedName>
</protein>
<feature type="chain" id="PRO_5027029887" evidence="2">
    <location>
        <begin position="31"/>
        <end position="233"/>
    </location>
</feature>
<dbReference type="Proteomes" id="UP000502823">
    <property type="component" value="Unassembled WGS sequence"/>
</dbReference>
<keyword evidence="1" id="KW-1133">Transmembrane helix</keyword>
<reference evidence="4" key="1">
    <citation type="submission" date="2020-01" db="EMBL/GenBank/DDBJ databases">
        <title>Draft genome sequence of the Termite Coptotermes fromosanus.</title>
        <authorList>
            <person name="Itakura S."/>
            <person name="Yosikawa Y."/>
            <person name="Umezawa K."/>
        </authorList>
    </citation>
    <scope>NUCLEOTIDE SEQUENCE [LARGE SCALE GENOMIC DNA]</scope>
</reference>
<feature type="non-terminal residue" evidence="3">
    <location>
        <position position="1"/>
    </location>
</feature>